<dbReference type="AlphaFoldDB" id="A0A1N6D0I9"/>
<evidence type="ECO:0000256" key="1">
    <source>
        <dbReference type="ARBA" id="ARBA00010641"/>
    </source>
</evidence>
<dbReference type="InterPro" id="IPR013249">
    <property type="entry name" value="RNA_pol_sigma70_r4_t2"/>
</dbReference>
<dbReference type="SUPFAM" id="SSF88659">
    <property type="entry name" value="Sigma3 and sigma4 domains of RNA polymerase sigma factors"/>
    <property type="match status" value="1"/>
</dbReference>
<dbReference type="InterPro" id="IPR014327">
    <property type="entry name" value="RNA_pol_sigma70_bacteroid"/>
</dbReference>
<dbReference type="GO" id="GO:0006352">
    <property type="term" value="P:DNA-templated transcription initiation"/>
    <property type="evidence" value="ECO:0007669"/>
    <property type="project" value="InterPro"/>
</dbReference>
<keyword evidence="2" id="KW-0805">Transcription regulation</keyword>
<keyword evidence="4" id="KW-0804">Transcription</keyword>
<evidence type="ECO:0000256" key="2">
    <source>
        <dbReference type="ARBA" id="ARBA00023015"/>
    </source>
</evidence>
<dbReference type="Pfam" id="PF04542">
    <property type="entry name" value="Sigma70_r2"/>
    <property type="match status" value="1"/>
</dbReference>
<dbReference type="InterPro" id="IPR014284">
    <property type="entry name" value="RNA_pol_sigma-70_dom"/>
</dbReference>
<feature type="domain" description="RNA polymerase sigma-70 region 2" evidence="5">
    <location>
        <begin position="27"/>
        <end position="91"/>
    </location>
</feature>
<dbReference type="Gene3D" id="1.10.1740.10">
    <property type="match status" value="1"/>
</dbReference>
<dbReference type="PANTHER" id="PTHR43133">
    <property type="entry name" value="RNA POLYMERASE ECF-TYPE SIGMA FACTO"/>
    <property type="match status" value="1"/>
</dbReference>
<organism evidence="7 8">
    <name type="scientific">Chitinophaga niabensis</name>
    <dbReference type="NCBI Taxonomy" id="536979"/>
    <lineage>
        <taxon>Bacteria</taxon>
        <taxon>Pseudomonadati</taxon>
        <taxon>Bacteroidota</taxon>
        <taxon>Chitinophagia</taxon>
        <taxon>Chitinophagales</taxon>
        <taxon>Chitinophagaceae</taxon>
        <taxon>Chitinophaga</taxon>
    </lineage>
</organism>
<reference evidence="7 8" key="1">
    <citation type="submission" date="2016-11" db="EMBL/GenBank/DDBJ databases">
        <authorList>
            <person name="Jaros S."/>
            <person name="Januszkiewicz K."/>
            <person name="Wedrychowicz H."/>
        </authorList>
    </citation>
    <scope>NUCLEOTIDE SEQUENCE [LARGE SCALE GENOMIC DNA]</scope>
    <source>
        <strain evidence="7 8">DSM 24787</strain>
    </source>
</reference>
<gene>
    <name evidence="7" type="ORF">SAMN04488055_0028</name>
</gene>
<dbReference type="NCBIfam" id="TIGR02985">
    <property type="entry name" value="Sig70_bacteroi1"/>
    <property type="match status" value="1"/>
</dbReference>
<name>A0A1N6D0I9_9BACT</name>
<protein>
    <submittedName>
        <fullName evidence="7">RNA polymerase sigma-70 factor, ECF subfamily</fullName>
    </submittedName>
</protein>
<evidence type="ECO:0000313" key="7">
    <source>
        <dbReference type="EMBL" id="SIN64239.1"/>
    </source>
</evidence>
<dbReference type="InterPro" id="IPR013324">
    <property type="entry name" value="RNA_pol_sigma_r3/r4-like"/>
</dbReference>
<dbReference type="InterPro" id="IPR007627">
    <property type="entry name" value="RNA_pol_sigma70_r2"/>
</dbReference>
<accession>A0A1N6D0I9</accession>
<dbReference type="STRING" id="536979.SAMN04488055_0028"/>
<keyword evidence="8" id="KW-1185">Reference proteome</keyword>
<evidence type="ECO:0000259" key="6">
    <source>
        <dbReference type="Pfam" id="PF08281"/>
    </source>
</evidence>
<dbReference type="Gene3D" id="1.10.10.10">
    <property type="entry name" value="Winged helix-like DNA-binding domain superfamily/Winged helix DNA-binding domain"/>
    <property type="match status" value="1"/>
</dbReference>
<keyword evidence="3" id="KW-0731">Sigma factor</keyword>
<dbReference type="Proteomes" id="UP000185003">
    <property type="component" value="Unassembled WGS sequence"/>
</dbReference>
<comment type="similarity">
    <text evidence="1">Belongs to the sigma-70 factor family. ECF subfamily.</text>
</comment>
<evidence type="ECO:0000259" key="5">
    <source>
        <dbReference type="Pfam" id="PF04542"/>
    </source>
</evidence>
<dbReference type="GO" id="GO:0003677">
    <property type="term" value="F:DNA binding"/>
    <property type="evidence" value="ECO:0007669"/>
    <property type="project" value="InterPro"/>
</dbReference>
<evidence type="ECO:0000256" key="4">
    <source>
        <dbReference type="ARBA" id="ARBA00023163"/>
    </source>
</evidence>
<evidence type="ECO:0000256" key="3">
    <source>
        <dbReference type="ARBA" id="ARBA00023082"/>
    </source>
</evidence>
<dbReference type="NCBIfam" id="TIGR02937">
    <property type="entry name" value="sigma70-ECF"/>
    <property type="match status" value="1"/>
</dbReference>
<dbReference type="EMBL" id="FSRA01000001">
    <property type="protein sequence ID" value="SIN64239.1"/>
    <property type="molecule type" value="Genomic_DNA"/>
</dbReference>
<dbReference type="SUPFAM" id="SSF88946">
    <property type="entry name" value="Sigma2 domain of RNA polymerase sigma factors"/>
    <property type="match status" value="1"/>
</dbReference>
<dbReference type="InterPro" id="IPR013325">
    <property type="entry name" value="RNA_pol_sigma_r2"/>
</dbReference>
<evidence type="ECO:0000313" key="8">
    <source>
        <dbReference type="Proteomes" id="UP000185003"/>
    </source>
</evidence>
<dbReference type="InterPro" id="IPR036388">
    <property type="entry name" value="WH-like_DNA-bd_sf"/>
</dbReference>
<feature type="domain" description="RNA polymerase sigma factor 70 region 4 type 2" evidence="6">
    <location>
        <begin position="126"/>
        <end position="175"/>
    </location>
</feature>
<dbReference type="GO" id="GO:0016987">
    <property type="term" value="F:sigma factor activity"/>
    <property type="evidence" value="ECO:0007669"/>
    <property type="project" value="UniProtKB-KW"/>
</dbReference>
<dbReference type="PANTHER" id="PTHR43133:SF46">
    <property type="entry name" value="RNA POLYMERASE SIGMA-70 FACTOR ECF SUBFAMILY"/>
    <property type="match status" value="1"/>
</dbReference>
<dbReference type="Pfam" id="PF08281">
    <property type="entry name" value="Sigma70_r4_2"/>
    <property type="match status" value="1"/>
</dbReference>
<proteinExistence type="inferred from homology"/>
<sequence>MPNEVTHRDKILLQRLSAGDERAFTQLYNTYKDELAQFIARFVKLPQIAEDISQEVFIKIWQNHTQLQEVDSFKAYLFIAARNHTLNILKRIAKEDSAKAEIIRHIQSIRINNKEDDLISGEYQAYLRKVLNSLPPQTQQVFQLCRTEQKGYEEVAALLGISRNTVKKHMVRSMKTFRQALENGLGIPLPLIIIHILSGKL</sequence>
<dbReference type="InterPro" id="IPR039425">
    <property type="entry name" value="RNA_pol_sigma-70-like"/>
</dbReference>